<gene>
    <name evidence="1" type="ORF">NIES21_33160</name>
</gene>
<dbReference type="Proteomes" id="UP000218287">
    <property type="component" value="Chromosome"/>
</dbReference>
<name>A0A1Z4GJE4_9CYAN</name>
<dbReference type="AlphaFoldDB" id="A0A1Z4GJE4"/>
<evidence type="ECO:0000313" key="2">
    <source>
        <dbReference type="Proteomes" id="UP000218287"/>
    </source>
</evidence>
<sequence length="54" mass="5697">MTNNNVILVVGIALTSKILMKKNIQSGYEKPCGVVVVIKDGSISVIALPDVVIT</sequence>
<protein>
    <submittedName>
        <fullName evidence="1">Uncharacterized protein</fullName>
    </submittedName>
</protein>
<accession>A0A1Z4GJE4</accession>
<proteinExistence type="predicted"/>
<keyword evidence="2" id="KW-1185">Reference proteome</keyword>
<organism evidence="1 2">
    <name type="scientific">Anabaenopsis circularis NIES-21</name>
    <dbReference type="NCBI Taxonomy" id="1085406"/>
    <lineage>
        <taxon>Bacteria</taxon>
        <taxon>Bacillati</taxon>
        <taxon>Cyanobacteriota</taxon>
        <taxon>Cyanophyceae</taxon>
        <taxon>Nostocales</taxon>
        <taxon>Nodulariaceae</taxon>
        <taxon>Anabaenopsis</taxon>
    </lineage>
</organism>
<reference evidence="1 2" key="1">
    <citation type="submission" date="2017-06" db="EMBL/GenBank/DDBJ databases">
        <title>Genome sequencing of cyanobaciteial culture collection at National Institute for Environmental Studies (NIES).</title>
        <authorList>
            <person name="Hirose Y."/>
            <person name="Shimura Y."/>
            <person name="Fujisawa T."/>
            <person name="Nakamura Y."/>
            <person name="Kawachi M."/>
        </authorList>
    </citation>
    <scope>NUCLEOTIDE SEQUENCE [LARGE SCALE GENOMIC DNA]</scope>
    <source>
        <strain evidence="1 2">NIES-21</strain>
    </source>
</reference>
<evidence type="ECO:0000313" key="1">
    <source>
        <dbReference type="EMBL" id="BAY17478.1"/>
    </source>
</evidence>
<dbReference type="EMBL" id="AP018174">
    <property type="protein sequence ID" value="BAY17478.1"/>
    <property type="molecule type" value="Genomic_DNA"/>
</dbReference>